<evidence type="ECO:0000313" key="3">
    <source>
        <dbReference type="Proteomes" id="UP000236416"/>
    </source>
</evidence>
<protein>
    <submittedName>
        <fullName evidence="2">Uncharacterized protein</fullName>
    </submittedName>
</protein>
<feature type="signal peptide" evidence="1">
    <location>
        <begin position="1"/>
        <end position="22"/>
    </location>
</feature>
<comment type="caution">
    <text evidence="2">The sequence shown here is derived from an EMBL/GenBank/DDBJ whole genome shotgun (WGS) entry which is preliminary data.</text>
</comment>
<dbReference type="RefSeq" id="WP_103321076.1">
    <property type="nucleotide sequence ID" value="NZ_PPTF01000073.1"/>
</dbReference>
<organism evidence="2 3">
    <name type="scientific">Chromobacterium sinusclupearum</name>
    <dbReference type="NCBI Taxonomy" id="2077146"/>
    <lineage>
        <taxon>Bacteria</taxon>
        <taxon>Pseudomonadati</taxon>
        <taxon>Pseudomonadota</taxon>
        <taxon>Betaproteobacteria</taxon>
        <taxon>Neisseriales</taxon>
        <taxon>Chromobacteriaceae</taxon>
        <taxon>Chromobacterium</taxon>
    </lineage>
</organism>
<gene>
    <name evidence="2" type="ORF">C2134_15660</name>
</gene>
<feature type="chain" id="PRO_5014459454" evidence="1">
    <location>
        <begin position="23"/>
        <end position="416"/>
    </location>
</feature>
<keyword evidence="1" id="KW-0732">Signal</keyword>
<name>A0A2K4MJN0_9NEIS</name>
<evidence type="ECO:0000256" key="1">
    <source>
        <dbReference type="SAM" id="SignalP"/>
    </source>
</evidence>
<dbReference type="Proteomes" id="UP000236416">
    <property type="component" value="Unassembled WGS sequence"/>
</dbReference>
<dbReference type="EMBL" id="PPTF01000073">
    <property type="protein sequence ID" value="POA97281.1"/>
    <property type="molecule type" value="Genomic_DNA"/>
</dbReference>
<evidence type="ECO:0000313" key="2">
    <source>
        <dbReference type="EMBL" id="POA97281.1"/>
    </source>
</evidence>
<keyword evidence="3" id="KW-1185">Reference proteome</keyword>
<proteinExistence type="predicted"/>
<sequence length="416" mass="45297">MNHRYAFIAIGAMALSAPRADAANQAEDVSVDLGWNTLQLHASQTLAGSTPAQYSAKNLFDPSPAKAWIFHGEPIPRDSEQIANPATLTLTLMKPSSLFAVALTPGYAKSATTQFQNASPKSVTISLYRPHEDKPFETRRFAFSYHAREYSLPQLQRELKTVAFTNQSDDKITGKSDNALNSAERLLLINAGGAQIAKLELKISAIEPGAKFTDVAVSKLRLLDRQANQNSAELRLAHFIAHDLDNAAKQLAATPRCLVYTEQNAWPQLTDRACTGPAAQLQQGQADQGIDDVILTRKDAASRQYQVPFAVALRDAQTTGTGRNRQLRLSAADIAGSELILGKNANGQLQALSGLALTQAFLANRADGFGKAYLQPQGSPYFFFAYSRPQFTPDKDGYQLSIYGPAGRQEAQWATR</sequence>
<reference evidence="2 3" key="1">
    <citation type="submission" date="2018-01" db="EMBL/GenBank/DDBJ databases">
        <title>Genomic Sequence of Chromobacterium MWU13-2610 from wild cranberry bogs within the Cape Cod National Seashore.</title>
        <authorList>
            <person name="O'Hara-Hanley K."/>
            <person name="Soby S."/>
            <person name="Harrison A."/>
        </authorList>
    </citation>
    <scope>NUCLEOTIDE SEQUENCE [LARGE SCALE GENOMIC DNA]</scope>
    <source>
        <strain evidence="2 3">MWU13-2610</strain>
    </source>
</reference>
<dbReference type="AlphaFoldDB" id="A0A2K4MJN0"/>
<accession>A0A2K4MJN0</accession>